<proteinExistence type="predicted"/>
<dbReference type="AlphaFoldDB" id="A0A4E0R587"/>
<comment type="caution">
    <text evidence="1">The sequence shown here is derived from an EMBL/GenBank/DDBJ whole genome shotgun (WGS) entry which is preliminary data.</text>
</comment>
<dbReference type="Proteomes" id="UP000030428">
    <property type="component" value="Unassembled WGS sequence"/>
</dbReference>
<organism evidence="1 2">
    <name type="scientific">Candidatus Thiomargarita nelsonii</name>
    <dbReference type="NCBI Taxonomy" id="1003181"/>
    <lineage>
        <taxon>Bacteria</taxon>
        <taxon>Pseudomonadati</taxon>
        <taxon>Pseudomonadota</taxon>
        <taxon>Gammaproteobacteria</taxon>
        <taxon>Thiotrichales</taxon>
        <taxon>Thiotrichaceae</taxon>
        <taxon>Thiomargarita</taxon>
    </lineage>
</organism>
<reference evidence="1 2" key="1">
    <citation type="journal article" date="2016" name="Front. Microbiol.">
        <title>Single-Cell (Meta-)Genomics of a Dimorphic Candidatus Thiomargarita nelsonii Reveals Genomic Plasticity.</title>
        <authorList>
            <person name="Flood B.E."/>
            <person name="Fliss P."/>
            <person name="Jones D.S."/>
            <person name="Dick G.J."/>
            <person name="Jain S."/>
            <person name="Kaster A.K."/>
            <person name="Winkel M."/>
            <person name="Mussmann M."/>
            <person name="Bailey J."/>
        </authorList>
    </citation>
    <scope>NUCLEOTIDE SEQUENCE [LARGE SCALE GENOMIC DNA]</scope>
    <source>
        <strain evidence="1">Hydrate Ridge</strain>
    </source>
</reference>
<gene>
    <name evidence="1" type="ORF">PN36_04080</name>
</gene>
<name>A0A4E0R587_9GAMM</name>
<dbReference type="EMBL" id="JSZA02000011">
    <property type="protein sequence ID" value="TGO03562.1"/>
    <property type="molecule type" value="Genomic_DNA"/>
</dbReference>
<evidence type="ECO:0000313" key="1">
    <source>
        <dbReference type="EMBL" id="TGO03562.1"/>
    </source>
</evidence>
<keyword evidence="2" id="KW-1185">Reference proteome</keyword>
<protein>
    <submittedName>
        <fullName evidence="1">Uncharacterized protein</fullName>
    </submittedName>
</protein>
<evidence type="ECO:0000313" key="2">
    <source>
        <dbReference type="Proteomes" id="UP000030428"/>
    </source>
</evidence>
<accession>A0A4E0R587</accession>
<sequence length="98" mass="11646">MLLSLSKFDLTSYAIFIQVISYRDFLLNFHNERGIELMDIKEITENMTQTMEKMTQKEKFDLFLSAKIIDKDGYYHPDFFSESTVKADREAKTAFRKQ</sequence>